<gene>
    <name evidence="2" type="ORF">BAUCODRAFT_144687</name>
</gene>
<dbReference type="OMA" id="KWATSAP"/>
<dbReference type="InterPro" id="IPR025870">
    <property type="entry name" value="Glyoxalase-like_dom"/>
</dbReference>
<dbReference type="RefSeq" id="XP_007672306.1">
    <property type="nucleotide sequence ID" value="XM_007674116.1"/>
</dbReference>
<protein>
    <recommendedName>
        <fullName evidence="1">Glyoxalase-like domain-containing protein</fullName>
    </recommendedName>
</protein>
<dbReference type="InterPro" id="IPR029068">
    <property type="entry name" value="Glyas_Bleomycin-R_OHBP_Dase"/>
</dbReference>
<keyword evidence="3" id="KW-1185">Reference proteome</keyword>
<dbReference type="PANTHER" id="PTHR40265">
    <property type="entry name" value="BLL2707 PROTEIN"/>
    <property type="match status" value="1"/>
</dbReference>
<dbReference type="Gene3D" id="3.10.180.10">
    <property type="entry name" value="2,3-Dihydroxybiphenyl 1,2-Dioxygenase, domain 1"/>
    <property type="match status" value="1"/>
</dbReference>
<sequence>MASRHVQLDHVIVLVPYAYLSNPPRWVTDNFVLSEGGRHTDNKTENRLVLFKDGTYLELIAFIDDDPARRKGHWWDKPYGVIDFAITSPVPFDYVAMAERLRQRNTGITYAEPAAGGRQRPDGVQLKWQVTFPEHVERGEVPFWCHDLTPRELRVPLTDTNTLHPCGATGMACVTVNLIEQERDRVRLTFPAIIDSSEREKNGFPVGTPGGLIDSGIQIEKLDGERPGMCLKLTLRCPPERVPQLDIHEKVGDGVILIEFVT</sequence>
<dbReference type="AlphaFoldDB" id="M2MVW6"/>
<dbReference type="PANTHER" id="PTHR40265:SF1">
    <property type="entry name" value="GLYOXALASE-LIKE DOMAIN-CONTAINING PROTEIN"/>
    <property type="match status" value="1"/>
</dbReference>
<dbReference type="Proteomes" id="UP000011761">
    <property type="component" value="Unassembled WGS sequence"/>
</dbReference>
<reference evidence="2 3" key="1">
    <citation type="journal article" date="2012" name="PLoS Pathog.">
        <title>Diverse lifestyles and strategies of plant pathogenesis encoded in the genomes of eighteen Dothideomycetes fungi.</title>
        <authorList>
            <person name="Ohm R.A."/>
            <person name="Feau N."/>
            <person name="Henrissat B."/>
            <person name="Schoch C.L."/>
            <person name="Horwitz B.A."/>
            <person name="Barry K.W."/>
            <person name="Condon B.J."/>
            <person name="Copeland A.C."/>
            <person name="Dhillon B."/>
            <person name="Glaser F."/>
            <person name="Hesse C.N."/>
            <person name="Kosti I."/>
            <person name="LaButti K."/>
            <person name="Lindquist E.A."/>
            <person name="Lucas S."/>
            <person name="Salamov A.A."/>
            <person name="Bradshaw R.E."/>
            <person name="Ciuffetti L."/>
            <person name="Hamelin R.C."/>
            <person name="Kema G.H.J."/>
            <person name="Lawrence C."/>
            <person name="Scott J.A."/>
            <person name="Spatafora J.W."/>
            <person name="Turgeon B.G."/>
            <person name="de Wit P.J.G.M."/>
            <person name="Zhong S."/>
            <person name="Goodwin S.B."/>
            <person name="Grigoriev I.V."/>
        </authorList>
    </citation>
    <scope>NUCLEOTIDE SEQUENCE [LARGE SCALE GENOMIC DNA]</scope>
    <source>
        <strain evidence="2 3">UAMH 10762</strain>
    </source>
</reference>
<feature type="domain" description="Glyoxalase-like" evidence="1">
    <location>
        <begin position="8"/>
        <end position="178"/>
    </location>
</feature>
<accession>M2MVW6</accession>
<dbReference type="OrthoDB" id="408973at2759"/>
<dbReference type="Pfam" id="PF13468">
    <property type="entry name" value="Glyoxalase_3"/>
    <property type="match status" value="1"/>
</dbReference>
<dbReference type="EMBL" id="KB445550">
    <property type="protein sequence ID" value="EMD01122.1"/>
    <property type="molecule type" value="Genomic_DNA"/>
</dbReference>
<name>M2MVW6_BAUPA</name>
<dbReference type="GeneID" id="19108516"/>
<dbReference type="KEGG" id="bcom:BAUCODRAFT_144687"/>
<evidence type="ECO:0000313" key="2">
    <source>
        <dbReference type="EMBL" id="EMD01122.1"/>
    </source>
</evidence>
<dbReference type="eggNOG" id="ENOG502S4CM">
    <property type="taxonomic scope" value="Eukaryota"/>
</dbReference>
<evidence type="ECO:0000313" key="3">
    <source>
        <dbReference type="Proteomes" id="UP000011761"/>
    </source>
</evidence>
<proteinExistence type="predicted"/>
<organism evidence="2 3">
    <name type="scientific">Baudoinia panamericana (strain UAMH 10762)</name>
    <name type="common">Angels' share fungus</name>
    <name type="synonym">Baudoinia compniacensis (strain UAMH 10762)</name>
    <dbReference type="NCBI Taxonomy" id="717646"/>
    <lineage>
        <taxon>Eukaryota</taxon>
        <taxon>Fungi</taxon>
        <taxon>Dikarya</taxon>
        <taxon>Ascomycota</taxon>
        <taxon>Pezizomycotina</taxon>
        <taxon>Dothideomycetes</taxon>
        <taxon>Dothideomycetidae</taxon>
        <taxon>Mycosphaerellales</taxon>
        <taxon>Teratosphaeriaceae</taxon>
        <taxon>Baudoinia</taxon>
    </lineage>
</organism>
<dbReference type="HOGENOM" id="CLU_058475_0_1_1"/>
<evidence type="ECO:0000259" key="1">
    <source>
        <dbReference type="Pfam" id="PF13468"/>
    </source>
</evidence>